<proteinExistence type="predicted"/>
<sequence length="79" mass="8331">MQPKYGAMPFMYGSRVSNPSTTSATFPWASGTRREVIVAPQLAILAVILPLESSRILGSDAIDAGGGEKPALRRLVSIG</sequence>
<organism evidence="1">
    <name type="scientific">Arundo donax</name>
    <name type="common">Giant reed</name>
    <name type="synonym">Donax arundinaceus</name>
    <dbReference type="NCBI Taxonomy" id="35708"/>
    <lineage>
        <taxon>Eukaryota</taxon>
        <taxon>Viridiplantae</taxon>
        <taxon>Streptophyta</taxon>
        <taxon>Embryophyta</taxon>
        <taxon>Tracheophyta</taxon>
        <taxon>Spermatophyta</taxon>
        <taxon>Magnoliopsida</taxon>
        <taxon>Liliopsida</taxon>
        <taxon>Poales</taxon>
        <taxon>Poaceae</taxon>
        <taxon>PACMAD clade</taxon>
        <taxon>Arundinoideae</taxon>
        <taxon>Arundineae</taxon>
        <taxon>Arundo</taxon>
    </lineage>
</organism>
<reference evidence="1" key="2">
    <citation type="journal article" date="2015" name="Data Brief">
        <title>Shoot transcriptome of the giant reed, Arundo donax.</title>
        <authorList>
            <person name="Barrero R.A."/>
            <person name="Guerrero F.D."/>
            <person name="Moolhuijzen P."/>
            <person name="Goolsby J.A."/>
            <person name="Tidwell J."/>
            <person name="Bellgard S.E."/>
            <person name="Bellgard M.I."/>
        </authorList>
    </citation>
    <scope>NUCLEOTIDE SEQUENCE</scope>
    <source>
        <tissue evidence="1">Shoot tissue taken approximately 20 cm above the soil surface</tissue>
    </source>
</reference>
<dbReference type="AlphaFoldDB" id="A0A0A9HNQ5"/>
<dbReference type="EMBL" id="GBRH01159126">
    <property type="protein sequence ID" value="JAE38770.1"/>
    <property type="molecule type" value="Transcribed_RNA"/>
</dbReference>
<protein>
    <submittedName>
        <fullName evidence="1">Uncharacterized protein</fullName>
    </submittedName>
</protein>
<name>A0A0A9HNQ5_ARUDO</name>
<reference evidence="1" key="1">
    <citation type="submission" date="2014-09" db="EMBL/GenBank/DDBJ databases">
        <authorList>
            <person name="Magalhaes I.L.F."/>
            <person name="Oliveira U."/>
            <person name="Santos F.R."/>
            <person name="Vidigal T.H.D.A."/>
            <person name="Brescovit A.D."/>
            <person name="Santos A.J."/>
        </authorList>
    </citation>
    <scope>NUCLEOTIDE SEQUENCE</scope>
    <source>
        <tissue evidence="1">Shoot tissue taken approximately 20 cm above the soil surface</tissue>
    </source>
</reference>
<accession>A0A0A9HNQ5</accession>
<evidence type="ECO:0000313" key="1">
    <source>
        <dbReference type="EMBL" id="JAE38770.1"/>
    </source>
</evidence>